<organism evidence="2">
    <name type="scientific">Tanacetum cinerariifolium</name>
    <name type="common">Dalmatian daisy</name>
    <name type="synonym">Chrysanthemum cinerariifolium</name>
    <dbReference type="NCBI Taxonomy" id="118510"/>
    <lineage>
        <taxon>Eukaryota</taxon>
        <taxon>Viridiplantae</taxon>
        <taxon>Streptophyta</taxon>
        <taxon>Embryophyta</taxon>
        <taxon>Tracheophyta</taxon>
        <taxon>Spermatophyta</taxon>
        <taxon>Magnoliopsida</taxon>
        <taxon>eudicotyledons</taxon>
        <taxon>Gunneridae</taxon>
        <taxon>Pentapetalae</taxon>
        <taxon>asterids</taxon>
        <taxon>campanulids</taxon>
        <taxon>Asterales</taxon>
        <taxon>Asteraceae</taxon>
        <taxon>Asteroideae</taxon>
        <taxon>Anthemideae</taxon>
        <taxon>Anthemidinae</taxon>
        <taxon>Tanacetum</taxon>
    </lineage>
</organism>
<feature type="region of interest" description="Disordered" evidence="1">
    <location>
        <begin position="1"/>
        <end position="74"/>
    </location>
</feature>
<accession>A0A699XIP6</accession>
<dbReference type="EMBL" id="BKCJ011833138">
    <property type="protein sequence ID" value="GFD56771.1"/>
    <property type="molecule type" value="Genomic_DNA"/>
</dbReference>
<proteinExistence type="predicted"/>
<feature type="compositionally biased region" description="Basic and acidic residues" evidence="1">
    <location>
        <begin position="24"/>
        <end position="43"/>
    </location>
</feature>
<comment type="caution">
    <text evidence="2">The sequence shown here is derived from an EMBL/GenBank/DDBJ whole genome shotgun (WGS) entry which is preliminary data.</text>
</comment>
<evidence type="ECO:0000313" key="2">
    <source>
        <dbReference type="EMBL" id="GFD56771.1"/>
    </source>
</evidence>
<evidence type="ECO:0000256" key="1">
    <source>
        <dbReference type="SAM" id="MobiDB-lite"/>
    </source>
</evidence>
<feature type="non-terminal residue" evidence="2">
    <location>
        <position position="1"/>
    </location>
</feature>
<gene>
    <name evidence="2" type="ORF">Tci_928740</name>
</gene>
<protein>
    <submittedName>
        <fullName evidence="2">Uncharacterized protein</fullName>
    </submittedName>
</protein>
<reference evidence="2" key="1">
    <citation type="journal article" date="2019" name="Sci. Rep.">
        <title>Draft genome of Tanacetum cinerariifolium, the natural source of mosquito coil.</title>
        <authorList>
            <person name="Yamashiro T."/>
            <person name="Shiraishi A."/>
            <person name="Satake H."/>
            <person name="Nakayama K."/>
        </authorList>
    </citation>
    <scope>NUCLEOTIDE SEQUENCE</scope>
</reference>
<dbReference type="AlphaFoldDB" id="A0A699XIP6"/>
<sequence>DHERPDRRDSQHRRRRPSGAVRCADLRRTLQATGRDRHRDPDRRLRRCPGRSHHRPARQQRHADRPGAGRRQTR</sequence>
<name>A0A699XIP6_TANCI</name>
<feature type="compositionally biased region" description="Basic residues" evidence="1">
    <location>
        <begin position="44"/>
        <end position="60"/>
    </location>
</feature>